<dbReference type="SUPFAM" id="SSF46934">
    <property type="entry name" value="UBA-like"/>
    <property type="match status" value="1"/>
</dbReference>
<dbReference type="GO" id="GO:0031593">
    <property type="term" value="F:polyubiquitin modification-dependent protein binding"/>
    <property type="evidence" value="ECO:0007669"/>
    <property type="project" value="UniProtKB-UniRule"/>
</dbReference>
<keyword evidence="1" id="KW-0227">DNA damage</keyword>
<dbReference type="Proteomes" id="UP000179807">
    <property type="component" value="Unassembled WGS sequence"/>
</dbReference>
<reference evidence="3" key="1">
    <citation type="submission" date="2016-10" db="EMBL/GenBank/DDBJ databases">
        <authorList>
            <person name="Benchimol M."/>
            <person name="Almeida L.G."/>
            <person name="Vasconcelos A.T."/>
            <person name="Perreira-Neves A."/>
            <person name="Rosa I.A."/>
            <person name="Tasca T."/>
            <person name="Bogo M.R."/>
            <person name="de Souza W."/>
        </authorList>
    </citation>
    <scope>NUCLEOTIDE SEQUENCE [LARGE SCALE GENOMIC DNA]</scope>
    <source>
        <strain evidence="3">K</strain>
    </source>
</reference>
<keyword evidence="4" id="KW-1185">Reference proteome</keyword>
<keyword evidence="1" id="KW-0234">DNA repair</keyword>
<evidence type="ECO:0000256" key="1">
    <source>
        <dbReference type="RuleBase" id="RU367049"/>
    </source>
</evidence>
<dbReference type="InterPro" id="IPR004806">
    <property type="entry name" value="Rad23"/>
</dbReference>
<comment type="subcellular location">
    <subcellularLocation>
        <location evidence="1">Nucleus</location>
    </subcellularLocation>
    <subcellularLocation>
        <location evidence="1">Cytoplasm</location>
    </subcellularLocation>
</comment>
<dbReference type="AlphaFoldDB" id="A0A1J4K3C1"/>
<evidence type="ECO:0000313" key="3">
    <source>
        <dbReference type="EMBL" id="OHT05474.1"/>
    </source>
</evidence>
<name>A0A1J4K3C1_9EUKA</name>
<dbReference type="Gene3D" id="1.10.8.10">
    <property type="entry name" value="DNA helicase RuvA subunit, C-terminal domain"/>
    <property type="match status" value="1"/>
</dbReference>
<dbReference type="EMBL" id="MLAK01000757">
    <property type="protein sequence ID" value="OHT05474.1"/>
    <property type="molecule type" value="Genomic_DNA"/>
</dbReference>
<comment type="function">
    <text evidence="1">Multiubiquitin chain receptor involved in modulation of proteasomal degradation. Involved in nucleotide excision repair.</text>
</comment>
<keyword evidence="1" id="KW-0963">Cytoplasm</keyword>
<dbReference type="GO" id="GO:0003684">
    <property type="term" value="F:damaged DNA binding"/>
    <property type="evidence" value="ECO:0007669"/>
    <property type="project" value="UniProtKB-UniRule"/>
</dbReference>
<comment type="similarity">
    <text evidence="1">Belongs to the RAD23 family.</text>
</comment>
<proteinExistence type="inferred from homology"/>
<comment type="caution">
    <text evidence="3">The sequence shown here is derived from an EMBL/GenBank/DDBJ whole genome shotgun (WGS) entry which is preliminary data.</text>
</comment>
<dbReference type="PRINTS" id="PR01839">
    <property type="entry name" value="RAD23PROTEIN"/>
</dbReference>
<dbReference type="InterPro" id="IPR015940">
    <property type="entry name" value="UBA"/>
</dbReference>
<sequence>MGLYAFLVAKKKVRMNNVLFFQNKKIITPKTKLSKNDDGSITVTYIDTFKYPTNEFPNNDFEFELDYPIFSKTYDLKNMFPVESTLTPDPRKVTNPHKTIQDYFPTMRFEFTDPSVKEPTFSIIDRVMKNGKFVNQRRTQILTEENDDDQIGIQKVDKKAENLTPEENESIRRLCDLGYEDDFVYAVYFHVGKNEELAARFLKQFLG</sequence>
<gene>
    <name evidence="3" type="ORF">TRFO_26831</name>
</gene>
<dbReference type="PROSITE" id="PS50030">
    <property type="entry name" value="UBA"/>
    <property type="match status" value="1"/>
</dbReference>
<dbReference type="RefSeq" id="XP_068358610.1">
    <property type="nucleotide sequence ID" value="XM_068505186.1"/>
</dbReference>
<evidence type="ECO:0000259" key="2">
    <source>
        <dbReference type="PROSITE" id="PS50030"/>
    </source>
</evidence>
<dbReference type="OrthoDB" id="419317at2759"/>
<dbReference type="GO" id="GO:0006289">
    <property type="term" value="P:nucleotide-excision repair"/>
    <property type="evidence" value="ECO:0007669"/>
    <property type="project" value="UniProtKB-UniRule"/>
</dbReference>
<keyword evidence="1" id="KW-0539">Nucleus</keyword>
<dbReference type="VEuPathDB" id="TrichDB:TRFO_26831"/>
<feature type="domain" description="UBA" evidence="2">
    <location>
        <begin position="165"/>
        <end position="205"/>
    </location>
</feature>
<organism evidence="3 4">
    <name type="scientific">Tritrichomonas foetus</name>
    <dbReference type="NCBI Taxonomy" id="1144522"/>
    <lineage>
        <taxon>Eukaryota</taxon>
        <taxon>Metamonada</taxon>
        <taxon>Parabasalia</taxon>
        <taxon>Tritrichomonadida</taxon>
        <taxon>Tritrichomonadidae</taxon>
        <taxon>Tritrichomonas</taxon>
    </lineage>
</organism>
<protein>
    <recommendedName>
        <fullName evidence="1">UV excision repair protein RAD23</fullName>
    </recommendedName>
</protein>
<dbReference type="GO" id="GO:0043161">
    <property type="term" value="P:proteasome-mediated ubiquitin-dependent protein catabolic process"/>
    <property type="evidence" value="ECO:0007669"/>
    <property type="project" value="UniProtKB-UniRule"/>
</dbReference>
<dbReference type="GO" id="GO:0005737">
    <property type="term" value="C:cytoplasm"/>
    <property type="evidence" value="ECO:0007669"/>
    <property type="project" value="UniProtKB-SubCell"/>
</dbReference>
<dbReference type="GO" id="GO:0005634">
    <property type="term" value="C:nucleus"/>
    <property type="evidence" value="ECO:0007669"/>
    <property type="project" value="UniProtKB-SubCell"/>
</dbReference>
<dbReference type="GeneID" id="94839890"/>
<evidence type="ECO:0000313" key="4">
    <source>
        <dbReference type="Proteomes" id="UP000179807"/>
    </source>
</evidence>
<dbReference type="GO" id="GO:0043130">
    <property type="term" value="F:ubiquitin binding"/>
    <property type="evidence" value="ECO:0007669"/>
    <property type="project" value="UniProtKB-UniRule"/>
</dbReference>
<dbReference type="InterPro" id="IPR009060">
    <property type="entry name" value="UBA-like_sf"/>
</dbReference>
<accession>A0A1J4K3C1</accession>